<dbReference type="RefSeq" id="WP_069710332.1">
    <property type="nucleotide sequence ID" value="NZ_CP017078.1"/>
</dbReference>
<gene>
    <name evidence="1" type="ORF">BES08_30460</name>
</gene>
<evidence type="ECO:0008006" key="3">
    <source>
        <dbReference type="Google" id="ProtNLM"/>
    </source>
</evidence>
<protein>
    <recommendedName>
        <fullName evidence="3">Conjugal transfer protein TrbH</fullName>
    </recommendedName>
</protein>
<dbReference type="AlphaFoldDB" id="A0A1D8AGG0"/>
<dbReference type="NCBIfam" id="NF010409">
    <property type="entry name" value="PRK13835.1"/>
    <property type="match status" value="1"/>
</dbReference>
<evidence type="ECO:0000313" key="2">
    <source>
        <dbReference type="Proteomes" id="UP000094626"/>
    </source>
</evidence>
<reference evidence="2" key="1">
    <citation type="journal article" date="2017" name="J. Biotechnol.">
        <title>Complete genome sequence of Novosphingobium resinovorum SA1, a versatile xenobiotic-degrading bacterium capable of utilizing sulfanilic acid.</title>
        <authorList>
            <person name="Hegedus B."/>
            <person name="Kos P.B."/>
            <person name="Balint B."/>
            <person name="Maroti G."/>
            <person name="Gan H.M."/>
            <person name="Perei K."/>
            <person name="Rakhely G."/>
        </authorList>
    </citation>
    <scope>NUCLEOTIDE SEQUENCE [LARGE SCALE GENOMIC DNA]</scope>
    <source>
        <strain evidence="2">SA1</strain>
    </source>
</reference>
<dbReference type="PROSITE" id="PS51257">
    <property type="entry name" value="PROKAR_LIPOPROTEIN"/>
    <property type="match status" value="1"/>
</dbReference>
<proteinExistence type="predicted"/>
<dbReference type="EMBL" id="CP017078">
    <property type="protein sequence ID" value="AOR81194.1"/>
    <property type="molecule type" value="Genomic_DNA"/>
</dbReference>
<evidence type="ECO:0000313" key="1">
    <source>
        <dbReference type="EMBL" id="AOR81194.1"/>
    </source>
</evidence>
<organism evidence="1 2">
    <name type="scientific">Novosphingobium resinovorum</name>
    <dbReference type="NCBI Taxonomy" id="158500"/>
    <lineage>
        <taxon>Bacteria</taxon>
        <taxon>Pseudomonadati</taxon>
        <taxon>Pseudomonadota</taxon>
        <taxon>Alphaproteobacteria</taxon>
        <taxon>Sphingomonadales</taxon>
        <taxon>Sphingomonadaceae</taxon>
        <taxon>Novosphingobium</taxon>
    </lineage>
</organism>
<keyword evidence="1" id="KW-0614">Plasmid</keyword>
<dbReference type="Proteomes" id="UP000094626">
    <property type="component" value="Plasmid pSA3"/>
</dbReference>
<accession>A0A1D8AGG0</accession>
<sequence>MKKIAQFVFARQMLILVGLATSLAGCQTFGLGTSSVLVSTDHAQVSAAAAAVIAEDLVGRLAEVVGPGTGTVSLQPDDSAFALALETSLRDWGYAVAVDQKTDSETIIPVAYVIDAFEGSVLARLSTNTVDLGRAYSLTETGATPVSPLSVLQRS</sequence>
<geneLocation type="plasmid" evidence="1 2">
    <name>pSA3</name>
</geneLocation>
<name>A0A1D8AGG0_9SPHN</name>
<keyword evidence="2" id="KW-1185">Reference proteome</keyword>
<dbReference type="KEGG" id="nre:BES08_30460"/>